<protein>
    <recommendedName>
        <fullName evidence="3">TIGR02646 family protein</fullName>
    </recommendedName>
</protein>
<keyword evidence="2" id="KW-1185">Reference proteome</keyword>
<evidence type="ECO:0008006" key="3">
    <source>
        <dbReference type="Google" id="ProtNLM"/>
    </source>
</evidence>
<dbReference type="Proteomes" id="UP000251993">
    <property type="component" value="Chromosome"/>
</dbReference>
<dbReference type="Gene3D" id="1.10.30.50">
    <property type="match status" value="1"/>
</dbReference>
<dbReference type="EMBL" id="CP030850">
    <property type="protein sequence ID" value="AXE18955.1"/>
    <property type="molecule type" value="Genomic_DNA"/>
</dbReference>
<dbReference type="RefSeq" id="WP_114067736.1">
    <property type="nucleotide sequence ID" value="NZ_CP030850.1"/>
</dbReference>
<dbReference type="CDD" id="cd00085">
    <property type="entry name" value="HNHc"/>
    <property type="match status" value="1"/>
</dbReference>
<dbReference type="OrthoDB" id="5918473at2"/>
<gene>
    <name evidence="1" type="ORF">DR864_14950</name>
</gene>
<accession>A0A344TJY4</accession>
<reference evidence="1 2" key="1">
    <citation type="submission" date="2018-07" db="EMBL/GenBank/DDBJ databases">
        <title>Genome sequencing of Runella.</title>
        <authorList>
            <person name="Baek M.-G."/>
            <person name="Yi H."/>
        </authorList>
    </citation>
    <scope>NUCLEOTIDE SEQUENCE [LARGE SCALE GENOMIC DNA]</scope>
    <source>
        <strain evidence="1 2">HYN0085</strain>
    </source>
</reference>
<evidence type="ECO:0000313" key="1">
    <source>
        <dbReference type="EMBL" id="AXE18955.1"/>
    </source>
</evidence>
<dbReference type="AlphaFoldDB" id="A0A344TJY4"/>
<name>A0A344TJY4_9BACT</name>
<sequence>MISVKKDFTVVPATLDTAERTALITLSLTEKNKHDFKSKVYRDGTLKALEELYHHKCGYCETDTTAGAPMQVEHYRPKAKITKEATHEGYYWVAYEWSNLLLSCAKCNNKKRNHFPITGTRVVTPSLNAAGLPDDDHRLANSTVFQQEQALLLHPEIDAVEEFFIFKPDGRIEALNDNPRALETIKICGLNRNELVVKRLKVLNELLDAIQLELKDLATGTIKADEARHGIKRIFEKLFSLQKADNQYSRFGYFMYAKFDKFFTERIPSDLQRDAVKKLFQLFLKNQL</sequence>
<proteinExistence type="predicted"/>
<dbReference type="KEGG" id="run:DR864_14950"/>
<organism evidence="1 2">
    <name type="scientific">Runella rosea</name>
    <dbReference type="NCBI Taxonomy" id="2259595"/>
    <lineage>
        <taxon>Bacteria</taxon>
        <taxon>Pseudomonadati</taxon>
        <taxon>Bacteroidota</taxon>
        <taxon>Cytophagia</taxon>
        <taxon>Cytophagales</taxon>
        <taxon>Spirosomataceae</taxon>
        <taxon>Runella</taxon>
    </lineage>
</organism>
<evidence type="ECO:0000313" key="2">
    <source>
        <dbReference type="Proteomes" id="UP000251993"/>
    </source>
</evidence>
<dbReference type="InterPro" id="IPR003615">
    <property type="entry name" value="HNH_nuc"/>
</dbReference>